<dbReference type="HOGENOM" id="CLU_1792682_0_0_7"/>
<dbReference type="EMBL" id="CP003537">
    <property type="protein sequence ID" value="AGH96670.1"/>
    <property type="molecule type" value="Genomic_DNA"/>
</dbReference>
<keyword evidence="1" id="KW-0732">Signal</keyword>
<sequence>MKKVISLSLATLVLGLSSSALAAKAKVACPAGTQQTLKCLSTPLADGTEDMIGNFLDAILVCSTGERVLLVLEKGKKVLDSGEAEVIRRVGGSSYKIKTNEVDFMLSHGSLVGPAAKAGSIGARLSVSVKELGYTYSSTYTCKR</sequence>
<dbReference type="RefSeq" id="WP_015471160.1">
    <property type="nucleotide sequence ID" value="NC_020813.1"/>
</dbReference>
<organism evidence="2 3">
    <name type="scientific">Pseudobdellovibrio exovorus JSS</name>
    <dbReference type="NCBI Taxonomy" id="1184267"/>
    <lineage>
        <taxon>Bacteria</taxon>
        <taxon>Pseudomonadati</taxon>
        <taxon>Bdellovibrionota</taxon>
        <taxon>Bdellovibrionia</taxon>
        <taxon>Bdellovibrionales</taxon>
        <taxon>Pseudobdellovibrionaceae</taxon>
        <taxon>Pseudobdellovibrio</taxon>
    </lineage>
</organism>
<dbReference type="KEGG" id="bex:A11Q_2454"/>
<evidence type="ECO:0000313" key="3">
    <source>
        <dbReference type="Proteomes" id="UP000012040"/>
    </source>
</evidence>
<proteinExistence type="predicted"/>
<keyword evidence="3" id="KW-1185">Reference proteome</keyword>
<evidence type="ECO:0000256" key="1">
    <source>
        <dbReference type="SAM" id="SignalP"/>
    </source>
</evidence>
<dbReference type="STRING" id="1184267.A11Q_2454"/>
<reference evidence="2 3" key="1">
    <citation type="journal article" date="2013" name="ISME J.">
        <title>By their genes ye shall know them: genomic signatures of predatory bacteria.</title>
        <authorList>
            <person name="Pasternak Z."/>
            <person name="Pietrokovski S."/>
            <person name="Rotem O."/>
            <person name="Gophna U."/>
            <person name="Lurie-Weinberger M.N."/>
            <person name="Jurkevitch E."/>
        </authorList>
    </citation>
    <scope>NUCLEOTIDE SEQUENCE [LARGE SCALE GENOMIC DNA]</scope>
    <source>
        <strain evidence="2 3">JSS</strain>
    </source>
</reference>
<dbReference type="PATRIC" id="fig|1184267.3.peg.2485"/>
<dbReference type="Proteomes" id="UP000012040">
    <property type="component" value="Chromosome"/>
</dbReference>
<feature type="signal peptide" evidence="1">
    <location>
        <begin position="1"/>
        <end position="22"/>
    </location>
</feature>
<protein>
    <submittedName>
        <fullName evidence="2">Uncharacterized protein</fullName>
    </submittedName>
</protein>
<evidence type="ECO:0000313" key="2">
    <source>
        <dbReference type="EMBL" id="AGH96670.1"/>
    </source>
</evidence>
<gene>
    <name evidence="2" type="ORF">A11Q_2454</name>
</gene>
<dbReference type="AlphaFoldDB" id="M4VDV3"/>
<feature type="chain" id="PRO_5004060198" evidence="1">
    <location>
        <begin position="23"/>
        <end position="144"/>
    </location>
</feature>
<name>M4VDV3_9BACT</name>
<accession>M4VDV3</accession>